<feature type="domain" description="Carboxylesterase type B" evidence="3">
    <location>
        <begin position="18"/>
        <end position="297"/>
    </location>
</feature>
<comment type="caution">
    <text evidence="4">The sequence shown here is derived from an EMBL/GenBank/DDBJ whole genome shotgun (WGS) entry which is preliminary data.</text>
</comment>
<protein>
    <submittedName>
        <fullName evidence="4">Carboxylesterase/lipase family protein</fullName>
    </submittedName>
</protein>
<dbReference type="InterPro" id="IPR050654">
    <property type="entry name" value="AChE-related_enzymes"/>
</dbReference>
<dbReference type="InterPro" id="IPR029058">
    <property type="entry name" value="AB_hydrolase_fold"/>
</dbReference>
<dbReference type="GO" id="GO:0003990">
    <property type="term" value="F:acetylcholinesterase activity"/>
    <property type="evidence" value="ECO:0007669"/>
    <property type="project" value="TreeGrafter"/>
</dbReference>
<dbReference type="Gene3D" id="3.40.50.1820">
    <property type="entry name" value="alpha/beta hydrolase"/>
    <property type="match status" value="1"/>
</dbReference>
<dbReference type="RefSeq" id="WP_159662635.1">
    <property type="nucleotide sequence ID" value="NZ_JACMHY010000002.1"/>
</dbReference>
<dbReference type="Pfam" id="PF00135">
    <property type="entry name" value="COesterase"/>
    <property type="match status" value="1"/>
</dbReference>
<evidence type="ECO:0000256" key="1">
    <source>
        <dbReference type="ARBA" id="ARBA00022801"/>
    </source>
</evidence>
<dbReference type="AlphaFoldDB" id="A0A7X1HX23"/>
<dbReference type="SUPFAM" id="SSF53474">
    <property type="entry name" value="alpha/beta-Hydrolases"/>
    <property type="match status" value="1"/>
</dbReference>
<dbReference type="GO" id="GO:0005886">
    <property type="term" value="C:plasma membrane"/>
    <property type="evidence" value="ECO:0007669"/>
    <property type="project" value="TreeGrafter"/>
</dbReference>
<name>A0A7X1HX23_9ACTN</name>
<dbReference type="GO" id="GO:0005615">
    <property type="term" value="C:extracellular space"/>
    <property type="evidence" value="ECO:0007669"/>
    <property type="project" value="TreeGrafter"/>
</dbReference>
<evidence type="ECO:0000313" key="5">
    <source>
        <dbReference type="Proteomes" id="UP000517694"/>
    </source>
</evidence>
<evidence type="ECO:0000256" key="2">
    <source>
        <dbReference type="SAM" id="MobiDB-lite"/>
    </source>
</evidence>
<organism evidence="4 5">
    <name type="scientific">Streptomyces mexicanus</name>
    <dbReference type="NCBI Taxonomy" id="178566"/>
    <lineage>
        <taxon>Bacteria</taxon>
        <taxon>Bacillati</taxon>
        <taxon>Actinomycetota</taxon>
        <taxon>Actinomycetes</taxon>
        <taxon>Kitasatosporales</taxon>
        <taxon>Streptomycetaceae</taxon>
        <taxon>Streptomyces</taxon>
    </lineage>
</organism>
<sequence>MSSTEVVRSGPLRYATAERFARPRPVTAGDTGPVSGRICPQPPSRLEAVMGPPHDEDRWPQGEDCLHLSVTAPAGGGGPRPVMVWFHGGGFSSGAGLLDWYDGGALAAEGEVVVVCVNYRLGALGYLVLDGVSEGNLGLFDQMEALRWVRDHIAEYGGDPENVTVFGQSAGALSIRVLLEVPEARGLFHRAVLQSAPLDFACRPAAEARETGRLFAGHLGADPLTTPAEAVVTAQRRTAAAHSAHTGSGLAPAFTPVSGADPLREPGACFDAGARGLDVLYGWNRDEMSAFPPDAGDDGDVADRTRRAFEVPYADLRARLRRAGARVHGYRLDWRPHGSRLGATHCVELPLLLGSEDAWKGAPMLGDADWAEVDALGRAVRAVWASFARTGDPGPLPAPLVPVP</sequence>
<dbReference type="OrthoDB" id="3199405at2"/>
<proteinExistence type="predicted"/>
<keyword evidence="1" id="KW-0378">Hydrolase</keyword>
<reference evidence="4 5" key="1">
    <citation type="submission" date="2020-08" db="EMBL/GenBank/DDBJ databases">
        <title>Whole-Genome Sequence of French Clinical Streptomyces mexicanus Strain Q0842.</title>
        <authorList>
            <person name="Boxberger M."/>
            <person name="La Scola B."/>
        </authorList>
    </citation>
    <scope>NUCLEOTIDE SEQUENCE [LARGE SCALE GENOMIC DNA]</scope>
    <source>
        <strain evidence="4 5">Marseille-Q0842</strain>
    </source>
</reference>
<evidence type="ECO:0000313" key="4">
    <source>
        <dbReference type="EMBL" id="MBC2864601.1"/>
    </source>
</evidence>
<dbReference type="GO" id="GO:0019695">
    <property type="term" value="P:choline metabolic process"/>
    <property type="evidence" value="ECO:0007669"/>
    <property type="project" value="TreeGrafter"/>
</dbReference>
<dbReference type="PANTHER" id="PTHR43918">
    <property type="entry name" value="ACETYLCHOLINESTERASE"/>
    <property type="match status" value="1"/>
</dbReference>
<gene>
    <name evidence="4" type="ORF">H1R13_06225</name>
</gene>
<dbReference type="GO" id="GO:0006581">
    <property type="term" value="P:acetylcholine catabolic process"/>
    <property type="evidence" value="ECO:0007669"/>
    <property type="project" value="TreeGrafter"/>
</dbReference>
<dbReference type="EMBL" id="JACMHY010000002">
    <property type="protein sequence ID" value="MBC2864601.1"/>
    <property type="molecule type" value="Genomic_DNA"/>
</dbReference>
<accession>A0A7X1HX23</accession>
<keyword evidence="5" id="KW-1185">Reference proteome</keyword>
<dbReference type="Proteomes" id="UP000517694">
    <property type="component" value="Unassembled WGS sequence"/>
</dbReference>
<feature type="region of interest" description="Disordered" evidence="2">
    <location>
        <begin position="18"/>
        <end position="39"/>
    </location>
</feature>
<evidence type="ECO:0000259" key="3">
    <source>
        <dbReference type="Pfam" id="PF00135"/>
    </source>
</evidence>
<dbReference type="InterPro" id="IPR002018">
    <property type="entry name" value="CarbesteraseB"/>
</dbReference>
<dbReference type="PANTHER" id="PTHR43918:SF4">
    <property type="entry name" value="CARBOXYLIC ESTER HYDROLASE"/>
    <property type="match status" value="1"/>
</dbReference>